<gene>
    <name evidence="7" type="ORF">Zmor_008571</name>
</gene>
<comment type="caution">
    <text evidence="7">The sequence shown here is derived from an EMBL/GenBank/DDBJ whole genome shotgun (WGS) entry which is preliminary data.</text>
</comment>
<keyword evidence="3" id="KW-0436">Ligase</keyword>
<dbReference type="PANTHER" id="PTHR24096">
    <property type="entry name" value="LONG-CHAIN-FATTY-ACID--COA LIGASE"/>
    <property type="match status" value="1"/>
</dbReference>
<dbReference type="Proteomes" id="UP001168821">
    <property type="component" value="Unassembled WGS sequence"/>
</dbReference>
<evidence type="ECO:0000256" key="2">
    <source>
        <dbReference type="ARBA" id="ARBA00006432"/>
    </source>
</evidence>
<accession>A0AA38J044</accession>
<dbReference type="PANTHER" id="PTHR24096:SF149">
    <property type="entry name" value="AMP-BINDING DOMAIN-CONTAINING PROTEIN-RELATED"/>
    <property type="match status" value="1"/>
</dbReference>
<dbReference type="Gene3D" id="3.40.50.12780">
    <property type="entry name" value="N-terminal domain of ligase-like"/>
    <property type="match status" value="1"/>
</dbReference>
<dbReference type="InterPro" id="IPR025110">
    <property type="entry name" value="AMP-bd_C"/>
</dbReference>
<dbReference type="InterPro" id="IPR000873">
    <property type="entry name" value="AMP-dep_synth/lig_dom"/>
</dbReference>
<evidence type="ECO:0000313" key="7">
    <source>
        <dbReference type="EMBL" id="KAJ3664396.1"/>
    </source>
</evidence>
<comment type="subcellular location">
    <subcellularLocation>
        <location evidence="1">Peroxisome</location>
    </subcellularLocation>
</comment>
<dbReference type="InterPro" id="IPR020845">
    <property type="entry name" value="AMP-binding_CS"/>
</dbReference>
<proteinExistence type="inferred from homology"/>
<dbReference type="PROSITE" id="PS00455">
    <property type="entry name" value="AMP_BINDING"/>
    <property type="match status" value="1"/>
</dbReference>
<dbReference type="Pfam" id="PF00501">
    <property type="entry name" value="AMP-binding"/>
    <property type="match status" value="1"/>
</dbReference>
<dbReference type="Pfam" id="PF13193">
    <property type="entry name" value="AMP-binding_C"/>
    <property type="match status" value="1"/>
</dbReference>
<organism evidence="7 8">
    <name type="scientific">Zophobas morio</name>
    <dbReference type="NCBI Taxonomy" id="2755281"/>
    <lineage>
        <taxon>Eukaryota</taxon>
        <taxon>Metazoa</taxon>
        <taxon>Ecdysozoa</taxon>
        <taxon>Arthropoda</taxon>
        <taxon>Hexapoda</taxon>
        <taxon>Insecta</taxon>
        <taxon>Pterygota</taxon>
        <taxon>Neoptera</taxon>
        <taxon>Endopterygota</taxon>
        <taxon>Coleoptera</taxon>
        <taxon>Polyphaga</taxon>
        <taxon>Cucujiformia</taxon>
        <taxon>Tenebrionidae</taxon>
        <taxon>Zophobas</taxon>
    </lineage>
</organism>
<dbReference type="InterPro" id="IPR042099">
    <property type="entry name" value="ANL_N_sf"/>
</dbReference>
<evidence type="ECO:0000256" key="1">
    <source>
        <dbReference type="ARBA" id="ARBA00004275"/>
    </source>
</evidence>
<evidence type="ECO:0000256" key="4">
    <source>
        <dbReference type="ARBA" id="ARBA00023140"/>
    </source>
</evidence>
<evidence type="ECO:0000259" key="6">
    <source>
        <dbReference type="Pfam" id="PF13193"/>
    </source>
</evidence>
<evidence type="ECO:0000259" key="5">
    <source>
        <dbReference type="Pfam" id="PF00501"/>
    </source>
</evidence>
<dbReference type="SUPFAM" id="SSF56801">
    <property type="entry name" value="Acetyl-CoA synthetase-like"/>
    <property type="match status" value="1"/>
</dbReference>
<dbReference type="GO" id="GO:0016405">
    <property type="term" value="F:CoA-ligase activity"/>
    <property type="evidence" value="ECO:0007669"/>
    <property type="project" value="TreeGrafter"/>
</dbReference>
<keyword evidence="4" id="KW-0576">Peroxisome</keyword>
<feature type="domain" description="AMP-dependent synthetase/ligase" evidence="5">
    <location>
        <begin position="24"/>
        <end position="388"/>
    </location>
</feature>
<dbReference type="AlphaFoldDB" id="A0AA38J044"/>
<sequence>MAARVLQGPEFRHPVDKDTLGQFFFNNAQKYSDRVCQVDGSTDQSETYASVKVRSIRVALALQKKRITSADVVILCSANTLDNTIPLLAASYLGAKVANLEPSLSVRHTQHLLALVTPKLIFVEEAAVGLIEESLISSSFDTEIVVFGQSEKYVRFSDLVVPQEGEEEFRPVEVDVEDVALMLFSSGTTGLPKAICHSHRSFLWATLQTYQGGVRNSVFHFTSFYWMTAWMMITCCFKSGSCRVFTRGFDTENVFRIIEKYKIPYLFTAPVLTYKLTSFKDASKYDTSSLEVVMCAGTPMAPSQIQKMNEFFPTAVTILCCGMSEIGVVSSFDLEHDRELIKRKYSSCGHPAAGVQLKIVDPDSEELLPPNQKGEILLKAPSMMKGYYRGDASQAFDKEGFLKTGDIGYYDEEECVYVIERIKEMFKYQSWHIIPSSIEVVLLEHPGIKEAVVFGLPEGENGEVPAACVVLKEGFTLSGEEIDAFLKERVADRERLRGGVTFVQVLPRTPTGKVVRKEIRDFVINSKTA</sequence>
<evidence type="ECO:0000313" key="8">
    <source>
        <dbReference type="Proteomes" id="UP001168821"/>
    </source>
</evidence>
<dbReference type="GO" id="GO:0005777">
    <property type="term" value="C:peroxisome"/>
    <property type="evidence" value="ECO:0007669"/>
    <property type="project" value="UniProtKB-SubCell"/>
</dbReference>
<keyword evidence="8" id="KW-1185">Reference proteome</keyword>
<name>A0AA38J044_9CUCU</name>
<feature type="domain" description="AMP-binding enzyme C-terminal" evidence="6">
    <location>
        <begin position="438"/>
        <end position="513"/>
    </location>
</feature>
<comment type="similarity">
    <text evidence="2">Belongs to the ATP-dependent AMP-binding enzyme family.</text>
</comment>
<evidence type="ECO:0000256" key="3">
    <source>
        <dbReference type="ARBA" id="ARBA00022598"/>
    </source>
</evidence>
<reference evidence="7" key="1">
    <citation type="journal article" date="2023" name="G3 (Bethesda)">
        <title>Whole genome assemblies of Zophobas morio and Tenebrio molitor.</title>
        <authorList>
            <person name="Kaur S."/>
            <person name="Stinson S.A."/>
            <person name="diCenzo G.C."/>
        </authorList>
    </citation>
    <scope>NUCLEOTIDE SEQUENCE</scope>
    <source>
        <strain evidence="7">QUZm001</strain>
    </source>
</reference>
<protein>
    <submittedName>
        <fullName evidence="7">Uncharacterized protein</fullName>
    </submittedName>
</protein>
<dbReference type="FunFam" id="3.30.300.30:FF:000007">
    <property type="entry name" value="4-coumarate--CoA ligase 2"/>
    <property type="match status" value="1"/>
</dbReference>
<dbReference type="EMBL" id="JALNTZ010000002">
    <property type="protein sequence ID" value="KAJ3664396.1"/>
    <property type="molecule type" value="Genomic_DNA"/>
</dbReference>
<dbReference type="Gene3D" id="3.30.300.30">
    <property type="match status" value="1"/>
</dbReference>
<dbReference type="InterPro" id="IPR045851">
    <property type="entry name" value="AMP-bd_C_sf"/>
</dbReference>